<proteinExistence type="predicted"/>
<comment type="caution">
    <text evidence="1">The sequence shown here is derived from an EMBL/GenBank/DDBJ whole genome shotgun (WGS) entry which is preliminary data.</text>
</comment>
<evidence type="ECO:0000313" key="1">
    <source>
        <dbReference type="EMBL" id="KAJ8111445.1"/>
    </source>
</evidence>
<accession>A0ACC2I8E4</accession>
<dbReference type="EMBL" id="JAPHNI010000405">
    <property type="protein sequence ID" value="KAJ8111445.1"/>
    <property type="molecule type" value="Genomic_DNA"/>
</dbReference>
<sequence length="77" mass="8518">MSCKCRGNVSILQAYDHGDADSESENTDWTKTVVTVEPLRQDHDSTSQPLSWSSFLGQVVLPIKAHTEQRKAAGYPV</sequence>
<keyword evidence="2" id="KW-1185">Reference proteome</keyword>
<organism evidence="1 2">
    <name type="scientific">Boeremia exigua</name>
    <dbReference type="NCBI Taxonomy" id="749465"/>
    <lineage>
        <taxon>Eukaryota</taxon>
        <taxon>Fungi</taxon>
        <taxon>Dikarya</taxon>
        <taxon>Ascomycota</taxon>
        <taxon>Pezizomycotina</taxon>
        <taxon>Dothideomycetes</taxon>
        <taxon>Pleosporomycetidae</taxon>
        <taxon>Pleosporales</taxon>
        <taxon>Pleosporineae</taxon>
        <taxon>Didymellaceae</taxon>
        <taxon>Boeremia</taxon>
    </lineage>
</organism>
<name>A0ACC2I8E4_9PLEO</name>
<evidence type="ECO:0000313" key="2">
    <source>
        <dbReference type="Proteomes" id="UP001153331"/>
    </source>
</evidence>
<gene>
    <name evidence="1" type="ORF">OPT61_g5961</name>
</gene>
<protein>
    <submittedName>
        <fullName evidence="1">Uncharacterized protein</fullName>
    </submittedName>
</protein>
<reference evidence="1" key="1">
    <citation type="submission" date="2022-11" db="EMBL/GenBank/DDBJ databases">
        <title>Genome Sequence of Boeremia exigua.</title>
        <authorList>
            <person name="Buettner E."/>
        </authorList>
    </citation>
    <scope>NUCLEOTIDE SEQUENCE</scope>
    <source>
        <strain evidence="1">CU02</strain>
    </source>
</reference>
<dbReference type="Proteomes" id="UP001153331">
    <property type="component" value="Unassembled WGS sequence"/>
</dbReference>